<evidence type="ECO:0000256" key="6">
    <source>
        <dbReference type="ARBA" id="ARBA00022692"/>
    </source>
</evidence>
<dbReference type="STRING" id="1682113.A7U43_04535"/>
<feature type="transmembrane region" description="Helical" evidence="11">
    <location>
        <begin position="215"/>
        <end position="235"/>
    </location>
</feature>
<dbReference type="PROSITE" id="PS51257">
    <property type="entry name" value="PROKAR_LIPOPROTEIN"/>
    <property type="match status" value="1"/>
</dbReference>
<dbReference type="GO" id="GO:0015250">
    <property type="term" value="F:water channel activity"/>
    <property type="evidence" value="ECO:0007669"/>
    <property type="project" value="TreeGrafter"/>
</dbReference>
<dbReference type="PANTHER" id="PTHR19139">
    <property type="entry name" value="AQUAPORIN TRANSPORTER"/>
    <property type="match status" value="1"/>
</dbReference>
<evidence type="ECO:0000256" key="1">
    <source>
        <dbReference type="ARBA" id="ARBA00004651"/>
    </source>
</evidence>
<evidence type="ECO:0000256" key="7">
    <source>
        <dbReference type="ARBA" id="ARBA00022737"/>
    </source>
</evidence>
<dbReference type="InterPro" id="IPR023271">
    <property type="entry name" value="Aquaporin-like"/>
</dbReference>
<dbReference type="PROSITE" id="PS00221">
    <property type="entry name" value="MIP"/>
    <property type="match status" value="1"/>
</dbReference>
<dbReference type="PANTHER" id="PTHR19139:SF199">
    <property type="entry name" value="MIP17260P"/>
    <property type="match status" value="1"/>
</dbReference>
<dbReference type="FunFam" id="1.20.1080.10:FF:000007">
    <property type="entry name" value="Aquaporin Z"/>
    <property type="match status" value="1"/>
</dbReference>
<dbReference type="RefSeq" id="WP_067991634.1">
    <property type="nucleotide sequence ID" value="NZ_CP015596.1"/>
</dbReference>
<feature type="transmembrane region" description="Helical" evidence="11">
    <location>
        <begin position="170"/>
        <end position="189"/>
    </location>
</feature>
<dbReference type="OrthoDB" id="9807293at2"/>
<dbReference type="InterPro" id="IPR022357">
    <property type="entry name" value="MIP_CS"/>
</dbReference>
<keyword evidence="9 11" id="KW-0472">Membrane</keyword>
<feature type="transmembrane region" description="Helical" evidence="11">
    <location>
        <begin position="138"/>
        <end position="158"/>
    </location>
</feature>
<feature type="transmembrane region" description="Helical" evidence="11">
    <location>
        <begin position="92"/>
        <end position="113"/>
    </location>
</feature>
<dbReference type="Gene3D" id="1.20.1080.10">
    <property type="entry name" value="Glycerol uptake facilitator protein"/>
    <property type="match status" value="1"/>
</dbReference>
<keyword evidence="13" id="KW-1185">Reference proteome</keyword>
<keyword evidence="7" id="KW-0677">Repeat</keyword>
<keyword evidence="6 10" id="KW-0812">Transmembrane</keyword>
<dbReference type="Proteomes" id="UP000077143">
    <property type="component" value="Chromosome"/>
</dbReference>
<comment type="similarity">
    <text evidence="2 10">Belongs to the MIP/aquaporin (TC 1.A.8) family.</text>
</comment>
<dbReference type="EMBL" id="CP015596">
    <property type="protein sequence ID" value="ANE78697.1"/>
    <property type="molecule type" value="Genomic_DNA"/>
</dbReference>
<evidence type="ECO:0000256" key="8">
    <source>
        <dbReference type="ARBA" id="ARBA00022989"/>
    </source>
</evidence>
<dbReference type="NCBIfam" id="NF003838">
    <property type="entry name" value="PRK05420.1"/>
    <property type="match status" value="1"/>
</dbReference>
<evidence type="ECO:0000256" key="9">
    <source>
        <dbReference type="ARBA" id="ARBA00023136"/>
    </source>
</evidence>
<keyword evidence="8 11" id="KW-1133">Transmembrane helix</keyword>
<gene>
    <name evidence="12" type="ORF">A7U43_04535</name>
</gene>
<accession>A0A172UHR2</accession>
<evidence type="ECO:0000256" key="11">
    <source>
        <dbReference type="SAM" id="Phobius"/>
    </source>
</evidence>
<keyword evidence="3 10" id="KW-0813">Transport</keyword>
<dbReference type="InterPro" id="IPR034294">
    <property type="entry name" value="Aquaporin_transptr"/>
</dbReference>
<dbReference type="PRINTS" id="PR00783">
    <property type="entry name" value="MINTRINSICP"/>
</dbReference>
<evidence type="ECO:0000256" key="4">
    <source>
        <dbReference type="ARBA" id="ARBA00022475"/>
    </source>
</evidence>
<organism evidence="12 13">
    <name type="scientific">Mycobacterium adipatum</name>
    <dbReference type="NCBI Taxonomy" id="1682113"/>
    <lineage>
        <taxon>Bacteria</taxon>
        <taxon>Bacillati</taxon>
        <taxon>Actinomycetota</taxon>
        <taxon>Actinomycetes</taxon>
        <taxon>Mycobacteriales</taxon>
        <taxon>Mycobacteriaceae</taxon>
        <taxon>Mycobacterium</taxon>
    </lineage>
</organism>
<evidence type="ECO:0000256" key="3">
    <source>
        <dbReference type="ARBA" id="ARBA00022448"/>
    </source>
</evidence>
<keyword evidence="4" id="KW-1003">Cell membrane</keyword>
<evidence type="ECO:0000313" key="12">
    <source>
        <dbReference type="EMBL" id="ANE78697.1"/>
    </source>
</evidence>
<evidence type="ECO:0000256" key="10">
    <source>
        <dbReference type="RuleBase" id="RU000477"/>
    </source>
</evidence>
<protein>
    <submittedName>
        <fullName evidence="12">Aquaporin Z</fullName>
    </submittedName>
</protein>
<keyword evidence="5" id="KW-0997">Cell inner membrane</keyword>
<dbReference type="GO" id="GO:0005886">
    <property type="term" value="C:plasma membrane"/>
    <property type="evidence" value="ECO:0007669"/>
    <property type="project" value="UniProtKB-SubCell"/>
</dbReference>
<evidence type="ECO:0000256" key="2">
    <source>
        <dbReference type="ARBA" id="ARBA00006175"/>
    </source>
</evidence>
<dbReference type="CDD" id="cd00333">
    <property type="entry name" value="MIP"/>
    <property type="match status" value="1"/>
</dbReference>
<name>A0A172UHR2_9MYCO</name>
<reference evidence="12 13" key="1">
    <citation type="submission" date="2016-05" db="EMBL/GenBank/DDBJ databases">
        <title>Complete genome sequence of a phthalic acid esters degrading Mycobacterium sp. YC-RL4.</title>
        <authorList>
            <person name="Ren L."/>
            <person name="Fan S."/>
            <person name="Ruth N."/>
            <person name="Jia Y."/>
            <person name="Wang J."/>
            <person name="Qiao C."/>
        </authorList>
    </citation>
    <scope>NUCLEOTIDE SEQUENCE [LARGE SCALE GENOMIC DNA]</scope>
    <source>
        <strain evidence="12 13">YC-RL4</strain>
    </source>
</reference>
<evidence type="ECO:0000313" key="13">
    <source>
        <dbReference type="Proteomes" id="UP000077143"/>
    </source>
</evidence>
<proteinExistence type="inferred from homology"/>
<dbReference type="AlphaFoldDB" id="A0A172UHR2"/>
<sequence length="257" mass="26648">MKTPTLSHRLAAEFIGTFWLVLGGCGSAVFAAKFVTDEGVSLGIGFLGVSLAFGLTVLTGVYAFGTISGGHFNPAVTLGAALAKRVEWSAVLPYWIIQVIGGIVAGAVIYMVAGGKEGWTATGNMAANGFGEHSPGGYSLLAVLITEIVLTFIFLLVILGSTDDRAPKGFAGLSIGLTLTLIHLVSIPISNTSVNPARSTGVAFFNGDGAPIQLWLFWIAPLVGAAVAGVVYPFLFGSAEELADRPVRDDALESRTD</sequence>
<dbReference type="SUPFAM" id="SSF81338">
    <property type="entry name" value="Aquaporin-like"/>
    <property type="match status" value="1"/>
</dbReference>
<dbReference type="Pfam" id="PF00230">
    <property type="entry name" value="MIP"/>
    <property type="match status" value="1"/>
</dbReference>
<evidence type="ECO:0000256" key="5">
    <source>
        <dbReference type="ARBA" id="ARBA00022519"/>
    </source>
</evidence>
<feature type="transmembrane region" description="Helical" evidence="11">
    <location>
        <begin position="44"/>
        <end position="64"/>
    </location>
</feature>
<comment type="subcellular location">
    <subcellularLocation>
        <location evidence="1">Cell membrane</location>
        <topology evidence="1">Multi-pass membrane protein</topology>
    </subcellularLocation>
</comment>
<dbReference type="InterPro" id="IPR000425">
    <property type="entry name" value="MIP"/>
</dbReference>
<feature type="transmembrane region" description="Helical" evidence="11">
    <location>
        <begin position="12"/>
        <end position="32"/>
    </location>
</feature>
<dbReference type="NCBIfam" id="TIGR00861">
    <property type="entry name" value="MIP"/>
    <property type="match status" value="1"/>
</dbReference>
<dbReference type="KEGG" id="madi:A7U43_04535"/>